<dbReference type="AlphaFoldDB" id="A0A0N5AW36"/>
<dbReference type="STRING" id="451379.A0A0N5AW36"/>
<accession>A0A0N5AW36</accession>
<evidence type="ECO:0000256" key="1">
    <source>
        <dbReference type="SAM" id="MobiDB-lite"/>
    </source>
</evidence>
<dbReference type="WBParaSite" id="SMUV_0000912001-mRNA-1">
    <property type="protein sequence ID" value="SMUV_0000912001-mRNA-1"/>
    <property type="gene ID" value="SMUV_0000912001"/>
</dbReference>
<protein>
    <submittedName>
        <fullName evidence="3">Uncharacterized protein</fullName>
    </submittedName>
</protein>
<evidence type="ECO:0000313" key="2">
    <source>
        <dbReference type="Proteomes" id="UP000046393"/>
    </source>
</evidence>
<feature type="region of interest" description="Disordered" evidence="1">
    <location>
        <begin position="138"/>
        <end position="158"/>
    </location>
</feature>
<feature type="compositionally biased region" description="Polar residues" evidence="1">
    <location>
        <begin position="138"/>
        <end position="149"/>
    </location>
</feature>
<proteinExistence type="predicted"/>
<evidence type="ECO:0000313" key="3">
    <source>
        <dbReference type="WBParaSite" id="SMUV_0000912001-mRNA-1"/>
    </source>
</evidence>
<organism evidence="2 3">
    <name type="scientific">Syphacia muris</name>
    <dbReference type="NCBI Taxonomy" id="451379"/>
    <lineage>
        <taxon>Eukaryota</taxon>
        <taxon>Metazoa</taxon>
        <taxon>Ecdysozoa</taxon>
        <taxon>Nematoda</taxon>
        <taxon>Chromadorea</taxon>
        <taxon>Rhabditida</taxon>
        <taxon>Spirurina</taxon>
        <taxon>Oxyuridomorpha</taxon>
        <taxon>Oxyuroidea</taxon>
        <taxon>Oxyuridae</taxon>
        <taxon>Syphacia</taxon>
    </lineage>
</organism>
<sequence length="260" mass="29589">MGYLTRYLVSVELTIFSPLEDARLDRSIHLSRTTDHSNEMEETDETDLPTVSRLTVIGPRLSSSACEVRLEKNLENTYGLSRLRYCEAIDSTHSLSYLSWVHARQLRRMETRSEWFLAPVKADSPSITDLKFASATFSRRSGTGGSTRDNFQHNEDRSDIDDCATNSLELKGKGSIKRKRSWRKHYVRPNRSLDDEGQNTDPSLMVAVVIRRRSMGASMEEAMYYKALAEANGSNSRGKGHLKLGRCQSNVETNWMRPKC</sequence>
<dbReference type="Proteomes" id="UP000046393">
    <property type="component" value="Unplaced"/>
</dbReference>
<name>A0A0N5AW36_9BILA</name>
<keyword evidence="2" id="KW-1185">Reference proteome</keyword>
<reference evidence="3" key="1">
    <citation type="submission" date="2017-02" db="UniProtKB">
        <authorList>
            <consortium name="WormBaseParasite"/>
        </authorList>
    </citation>
    <scope>IDENTIFICATION</scope>
</reference>